<organism evidence="3 4">
    <name type="scientific">Bodo saltans</name>
    <name type="common">Flagellated protozoan</name>
    <dbReference type="NCBI Taxonomy" id="75058"/>
    <lineage>
        <taxon>Eukaryota</taxon>
        <taxon>Discoba</taxon>
        <taxon>Euglenozoa</taxon>
        <taxon>Kinetoplastea</taxon>
        <taxon>Metakinetoplastina</taxon>
        <taxon>Eubodonida</taxon>
        <taxon>Bodonidae</taxon>
        <taxon>Bodo</taxon>
    </lineage>
</organism>
<feature type="domain" description="ACB" evidence="2">
    <location>
        <begin position="4"/>
        <end position="89"/>
    </location>
</feature>
<sequence>MASIDEQFKKVQQLLAVAKPKLNTTQKLLFYGFFKQATVGKNNTPPPKKSDLSGTYKWNAWKKVENLSQDEAKTKFIELAKTFLPANSKL</sequence>
<keyword evidence="4" id="KW-1185">Reference proteome</keyword>
<dbReference type="Gene3D" id="1.20.80.10">
    <property type="match status" value="1"/>
</dbReference>
<dbReference type="AlphaFoldDB" id="A0A0S4JQG1"/>
<dbReference type="Pfam" id="PF00887">
    <property type="entry name" value="ACBP"/>
    <property type="match status" value="1"/>
</dbReference>
<evidence type="ECO:0000313" key="3">
    <source>
        <dbReference type="EMBL" id="CUG93735.1"/>
    </source>
</evidence>
<protein>
    <submittedName>
        <fullName evidence="3">Acyl-CoA dehydrogenase, putative</fullName>
    </submittedName>
</protein>
<dbReference type="VEuPathDB" id="TriTrypDB:BSAL_44545"/>
<proteinExistence type="predicted"/>
<dbReference type="PANTHER" id="PTHR23310:SF131">
    <property type="entry name" value="BINDING PROTEIN, PUTATIVE-RELATED"/>
    <property type="match status" value="1"/>
</dbReference>
<evidence type="ECO:0000313" key="4">
    <source>
        <dbReference type="Proteomes" id="UP000051952"/>
    </source>
</evidence>
<gene>
    <name evidence="3" type="ORF">BSAL_44545</name>
</gene>
<reference evidence="4" key="1">
    <citation type="submission" date="2015-09" db="EMBL/GenBank/DDBJ databases">
        <authorList>
            <consortium name="Pathogen Informatics"/>
        </authorList>
    </citation>
    <scope>NUCLEOTIDE SEQUENCE [LARGE SCALE GENOMIC DNA]</scope>
    <source>
        <strain evidence="4">Lake Konstanz</strain>
    </source>
</reference>
<accession>A0A0S4JQG1</accession>
<dbReference type="InterPro" id="IPR035984">
    <property type="entry name" value="Acyl-CoA-binding_sf"/>
</dbReference>
<dbReference type="PANTHER" id="PTHR23310">
    <property type="entry name" value="ACYL-COA-BINDING PROTEIN, ACBP"/>
    <property type="match status" value="1"/>
</dbReference>
<evidence type="ECO:0000259" key="2">
    <source>
        <dbReference type="PROSITE" id="PS51228"/>
    </source>
</evidence>
<evidence type="ECO:0000256" key="1">
    <source>
        <dbReference type="ARBA" id="ARBA00023121"/>
    </source>
</evidence>
<dbReference type="PROSITE" id="PS51228">
    <property type="entry name" value="ACB_2"/>
    <property type="match status" value="1"/>
</dbReference>
<dbReference type="SUPFAM" id="SSF47027">
    <property type="entry name" value="Acyl-CoA binding protein"/>
    <property type="match status" value="1"/>
</dbReference>
<keyword evidence="1" id="KW-0446">Lipid-binding</keyword>
<dbReference type="InterPro" id="IPR000582">
    <property type="entry name" value="Acyl-CoA-binding_protein"/>
</dbReference>
<dbReference type="GO" id="GO:0000062">
    <property type="term" value="F:fatty-acyl-CoA binding"/>
    <property type="evidence" value="ECO:0007669"/>
    <property type="project" value="InterPro"/>
</dbReference>
<name>A0A0S4JQG1_BODSA</name>
<dbReference type="EMBL" id="CYKH01002191">
    <property type="protein sequence ID" value="CUG93735.1"/>
    <property type="molecule type" value="Genomic_DNA"/>
</dbReference>
<dbReference type="GO" id="GO:0006631">
    <property type="term" value="P:fatty acid metabolic process"/>
    <property type="evidence" value="ECO:0007669"/>
    <property type="project" value="TreeGrafter"/>
</dbReference>
<dbReference type="Proteomes" id="UP000051952">
    <property type="component" value="Unassembled WGS sequence"/>
</dbReference>
<dbReference type="PRINTS" id="PR00689">
    <property type="entry name" value="ACOABINDINGP"/>
</dbReference>
<dbReference type="InterPro" id="IPR014352">
    <property type="entry name" value="FERM/acyl-CoA-bd_prot_sf"/>
</dbReference>
<dbReference type="OrthoDB" id="346910at2759"/>